<name>A0A1G1UXK3_9BACT</name>
<dbReference type="InterPro" id="IPR003494">
    <property type="entry name" value="SHS2_FtsA"/>
</dbReference>
<dbReference type="PANTHER" id="PTHR32432:SF3">
    <property type="entry name" value="ETHANOLAMINE UTILIZATION PROTEIN EUTJ"/>
    <property type="match status" value="1"/>
</dbReference>
<dbReference type="NCBIfam" id="TIGR01175">
    <property type="entry name" value="pilM"/>
    <property type="match status" value="1"/>
</dbReference>
<evidence type="ECO:0000313" key="2">
    <source>
        <dbReference type="EMBL" id="OGY07838.1"/>
    </source>
</evidence>
<dbReference type="InterPro" id="IPR005883">
    <property type="entry name" value="PilM"/>
</dbReference>
<evidence type="ECO:0000259" key="1">
    <source>
        <dbReference type="SMART" id="SM00842"/>
    </source>
</evidence>
<accession>A0A1G1UXK3</accession>
<dbReference type="InterPro" id="IPR050696">
    <property type="entry name" value="FtsA/MreB"/>
</dbReference>
<dbReference type="Proteomes" id="UP000177967">
    <property type="component" value="Unassembled WGS sequence"/>
</dbReference>
<dbReference type="SMART" id="SM00842">
    <property type="entry name" value="FtsA"/>
    <property type="match status" value="1"/>
</dbReference>
<dbReference type="PIRSF" id="PIRSF019169">
    <property type="entry name" value="PilM"/>
    <property type="match status" value="1"/>
</dbReference>
<comment type="caution">
    <text evidence="2">The sequence shown here is derived from an EMBL/GenBank/DDBJ whole genome shotgun (WGS) entry which is preliminary data.</text>
</comment>
<dbReference type="STRING" id="1797513.A2782_01705"/>
<dbReference type="Pfam" id="PF11104">
    <property type="entry name" value="PilM_2"/>
    <property type="match status" value="1"/>
</dbReference>
<dbReference type="PANTHER" id="PTHR32432">
    <property type="entry name" value="CELL DIVISION PROTEIN FTSA-RELATED"/>
    <property type="match status" value="1"/>
</dbReference>
<dbReference type="EMBL" id="MHBW01000035">
    <property type="protein sequence ID" value="OGY07838.1"/>
    <property type="molecule type" value="Genomic_DNA"/>
</dbReference>
<dbReference type="AlphaFoldDB" id="A0A1G1UXK3"/>
<evidence type="ECO:0000313" key="3">
    <source>
        <dbReference type="Proteomes" id="UP000177967"/>
    </source>
</evidence>
<dbReference type="GO" id="GO:0051301">
    <property type="term" value="P:cell division"/>
    <property type="evidence" value="ECO:0007669"/>
    <property type="project" value="InterPro"/>
</dbReference>
<organism evidence="2 3">
    <name type="scientific">Candidatus Blackburnbacteria bacterium RIFCSPHIGHO2_01_FULL_43_15b</name>
    <dbReference type="NCBI Taxonomy" id="1797513"/>
    <lineage>
        <taxon>Bacteria</taxon>
        <taxon>Candidatus Blackburniibacteriota</taxon>
    </lineage>
</organism>
<dbReference type="Gene3D" id="3.30.1490.300">
    <property type="match status" value="1"/>
</dbReference>
<proteinExistence type="predicted"/>
<feature type="domain" description="SHS2" evidence="1">
    <location>
        <begin position="3"/>
        <end position="172"/>
    </location>
</feature>
<dbReference type="SUPFAM" id="SSF53067">
    <property type="entry name" value="Actin-like ATPase domain"/>
    <property type="match status" value="2"/>
</dbReference>
<dbReference type="Gene3D" id="3.30.420.40">
    <property type="match status" value="2"/>
</dbReference>
<dbReference type="CDD" id="cd24049">
    <property type="entry name" value="ASKHA_NBD_PilM"/>
    <property type="match status" value="1"/>
</dbReference>
<gene>
    <name evidence="2" type="ORF">A2782_01705</name>
</gene>
<protein>
    <recommendedName>
        <fullName evidence="1">SHS2 domain-containing protein</fullName>
    </recommendedName>
</protein>
<sequence>MSVLGLDIGAKSIKVAQLEKRGDLFSLLAAGVTVTPGGGLDSENEKDLNLVAEAVKKLLSDAKVTTQNANVVLPENKVITRFVRLPYLTDQEVDSAISWQAEPYIPIPLSEANISYQILRRVDPAGGKPGSVEVLLVAAAKSLIQKYMKVAQIVGLNPLNMETELLALQRSVAPQQQTVALMDFGSSSTSVGIVRNGHLALSYTVATGGDALTRVVAQTFNMDFAQAEQYKRTYGLDTDQVEGKVAQALKPIFAGIVDEIKKAIQYYKTEIGDSNPVAALVLAGGSSGLPGITSFLTESLGVEVLIGDPFSRITKDQPLDKSFLAYAPMYGVAIGAAQNQ</sequence>
<reference evidence="2 3" key="1">
    <citation type="journal article" date="2016" name="Nat. Commun.">
        <title>Thousands of microbial genomes shed light on interconnected biogeochemical processes in an aquifer system.</title>
        <authorList>
            <person name="Anantharaman K."/>
            <person name="Brown C.T."/>
            <person name="Hug L.A."/>
            <person name="Sharon I."/>
            <person name="Castelle C.J."/>
            <person name="Probst A.J."/>
            <person name="Thomas B.C."/>
            <person name="Singh A."/>
            <person name="Wilkins M.J."/>
            <person name="Karaoz U."/>
            <person name="Brodie E.L."/>
            <person name="Williams K.H."/>
            <person name="Hubbard S.S."/>
            <person name="Banfield J.F."/>
        </authorList>
    </citation>
    <scope>NUCLEOTIDE SEQUENCE [LARGE SCALE GENOMIC DNA]</scope>
</reference>
<dbReference type="InterPro" id="IPR043129">
    <property type="entry name" value="ATPase_NBD"/>
</dbReference>